<keyword evidence="3" id="KW-1185">Reference proteome</keyword>
<evidence type="ECO:0000256" key="1">
    <source>
        <dbReference type="SAM" id="MobiDB-lite"/>
    </source>
</evidence>
<dbReference type="OrthoDB" id="9803941at2"/>
<gene>
    <name evidence="2" type="ORF">CDQ91_08530</name>
</gene>
<evidence type="ECO:0000313" key="2">
    <source>
        <dbReference type="EMBL" id="OWQ98507.1"/>
    </source>
</evidence>
<dbReference type="EMBL" id="NISJ01000003">
    <property type="protein sequence ID" value="OWQ98507.1"/>
    <property type="molecule type" value="Genomic_DNA"/>
</dbReference>
<protein>
    <submittedName>
        <fullName evidence="2">CopG family transcriptional regulator</fullName>
    </submittedName>
</protein>
<dbReference type="AlphaFoldDB" id="A0A246JZA6"/>
<accession>A0A246JZA6</accession>
<evidence type="ECO:0000313" key="3">
    <source>
        <dbReference type="Proteomes" id="UP000197097"/>
    </source>
</evidence>
<comment type="caution">
    <text evidence="2">The sequence shown here is derived from an EMBL/GenBank/DDBJ whole genome shotgun (WGS) entry which is preliminary data.</text>
</comment>
<proteinExistence type="predicted"/>
<organism evidence="2 3">
    <name type="scientific">Sphingopyxis witflariensis</name>
    <dbReference type="NCBI Taxonomy" id="173675"/>
    <lineage>
        <taxon>Bacteria</taxon>
        <taxon>Pseudomonadati</taxon>
        <taxon>Pseudomonadota</taxon>
        <taxon>Alphaproteobacteria</taxon>
        <taxon>Sphingomonadales</taxon>
        <taxon>Sphingomonadaceae</taxon>
        <taxon>Sphingopyxis</taxon>
    </lineage>
</organism>
<dbReference type="RefSeq" id="WP_088472276.1">
    <property type="nucleotide sequence ID" value="NZ_NISJ01000003.1"/>
</dbReference>
<name>A0A246JZA6_9SPHN</name>
<sequence>MRKPSVKRTFRIDAILARQLDDRASSRRITRTDIVEAALASLLTPDHEERIEAVLTRRLDRISRQLDRLEWHVELSNEAFALFVRSWLVNSPPLPDAALRAAQATGKKRWEAFVDSLSRRMEAGPKLGDELSRDKDGDHSSPSVK</sequence>
<dbReference type="Proteomes" id="UP000197097">
    <property type="component" value="Unassembled WGS sequence"/>
</dbReference>
<feature type="region of interest" description="Disordered" evidence="1">
    <location>
        <begin position="124"/>
        <end position="145"/>
    </location>
</feature>
<feature type="compositionally biased region" description="Basic and acidic residues" evidence="1">
    <location>
        <begin position="124"/>
        <end position="139"/>
    </location>
</feature>
<reference evidence="2 3" key="1">
    <citation type="journal article" date="2002" name="Int. J. Syst. Evol. Microbiol.">
        <title>Sphingopyxis witflariensis sp. nov., isolated from activated sludge.</title>
        <authorList>
            <person name="Kampfer P."/>
            <person name="Witzenberger R."/>
            <person name="Denner E.B."/>
            <person name="Busse H.J."/>
            <person name="Neef A."/>
        </authorList>
    </citation>
    <scope>NUCLEOTIDE SEQUENCE [LARGE SCALE GENOMIC DNA]</scope>
    <source>
        <strain evidence="2 3">DSM 14551</strain>
    </source>
</reference>